<dbReference type="VEuPathDB" id="HostDB:ENSMUSG00000003282"/>
<evidence type="ECO:0000313" key="2">
    <source>
        <dbReference type="Ensembl" id="ENSMUSP00000117532.2"/>
    </source>
</evidence>
<sequence>MAAGKRRKETISRPAASSPKYEKKIIRNSAGGVKAADGPEGGC</sequence>
<accession>D6RES7</accession>
<dbReference type="ExpressionAtlas" id="D6RES7">
    <property type="expression patterns" value="baseline and differential"/>
</dbReference>
<dbReference type="GeneTree" id="ENSGT00940000159246"/>
<name>D6RES7_MOUSE</name>
<reference evidence="2 4" key="1">
    <citation type="journal article" date="2009" name="PLoS Biol.">
        <title>Lineage-specific biology revealed by a finished genome assembly of the mouse.</title>
        <authorList>
            <consortium name="Mouse Genome Sequencing Consortium"/>
            <person name="Church D.M."/>
            <person name="Goodstadt L."/>
            <person name="Hillier L.W."/>
            <person name="Zody M.C."/>
            <person name="Goldstein S."/>
            <person name="She X."/>
            <person name="Bult C.J."/>
            <person name="Agarwala R."/>
            <person name="Cherry J.L."/>
            <person name="DiCuccio M."/>
            <person name="Hlavina W."/>
            <person name="Kapustin Y."/>
            <person name="Meric P."/>
            <person name="Maglott D."/>
            <person name="Birtle Z."/>
            <person name="Marques A.C."/>
            <person name="Graves T."/>
            <person name="Zhou S."/>
            <person name="Teague B."/>
            <person name="Potamousis K."/>
            <person name="Churas C."/>
            <person name="Place M."/>
            <person name="Herschleb J."/>
            <person name="Runnheim R."/>
            <person name="Forrest D."/>
            <person name="Amos-Landgraf J."/>
            <person name="Schwartz D.C."/>
            <person name="Cheng Z."/>
            <person name="Lindblad-Toh K."/>
            <person name="Eichler E.E."/>
            <person name="Ponting C.P."/>
        </authorList>
    </citation>
    <scope>NUCLEOTIDE SEQUENCE [LARGE SCALE GENOMIC DNA]</scope>
    <source>
        <strain evidence="2 4">C57BL/6J</strain>
    </source>
</reference>
<protein>
    <submittedName>
        <fullName evidence="2">Pleiomorphic adenoma gene 1</fullName>
    </submittedName>
</protein>
<evidence type="ECO:0000256" key="1">
    <source>
        <dbReference type="SAM" id="MobiDB-lite"/>
    </source>
</evidence>
<dbReference type="Bgee" id="ENSMUSG00000003282">
    <property type="expression patterns" value="Expressed in animal zygote and 106 other cell types or tissues"/>
</dbReference>
<dbReference type="Antibodypedia" id="1454">
    <property type="antibodies" value="243 antibodies from 26 providers"/>
</dbReference>
<organism evidence="2 4">
    <name type="scientific">Mus musculus</name>
    <name type="common">Mouse</name>
    <dbReference type="NCBI Taxonomy" id="10090"/>
    <lineage>
        <taxon>Eukaryota</taxon>
        <taxon>Metazoa</taxon>
        <taxon>Chordata</taxon>
        <taxon>Craniata</taxon>
        <taxon>Vertebrata</taxon>
        <taxon>Euteleostomi</taxon>
        <taxon>Mammalia</taxon>
        <taxon>Eutheria</taxon>
        <taxon>Euarchontoglires</taxon>
        <taxon>Glires</taxon>
        <taxon>Rodentia</taxon>
        <taxon>Myomorpha</taxon>
        <taxon>Muroidea</taxon>
        <taxon>Muridae</taxon>
        <taxon>Murinae</taxon>
        <taxon>Mus</taxon>
        <taxon>Mus</taxon>
    </lineage>
</organism>
<feature type="region of interest" description="Disordered" evidence="1">
    <location>
        <begin position="1"/>
        <end position="24"/>
    </location>
</feature>
<proteinExistence type="predicted"/>
<reference evidence="2" key="3">
    <citation type="submission" date="2025-05" db="UniProtKB">
        <authorList>
            <consortium name="Ensembl"/>
        </authorList>
    </citation>
    <scope>IDENTIFICATION</scope>
    <source>
        <strain evidence="2">C57BL/6J</strain>
    </source>
</reference>
<dbReference type="AlphaFoldDB" id="D6RES7"/>
<dbReference type="MGI" id="MGI:1891916">
    <property type="gene designation" value="Plag1"/>
</dbReference>
<evidence type="ECO:0000313" key="3">
    <source>
        <dbReference type="MGI" id="MGI:1891916"/>
    </source>
</evidence>
<dbReference type="Proteomes" id="UP000000589">
    <property type="component" value="Chromosome 4"/>
</dbReference>
<reference evidence="2" key="2">
    <citation type="journal article" date="2011" name="PLoS Biol.">
        <title>Modernizing reference genome assemblies.</title>
        <authorList>
            <person name="Church D.M."/>
            <person name="Schneider V.A."/>
            <person name="Graves T."/>
            <person name="Auger K."/>
            <person name="Cunningham F."/>
            <person name="Bouk N."/>
            <person name="Chen H.C."/>
            <person name="Agarwala R."/>
            <person name="McLaren W.M."/>
            <person name="Ritchie G.R."/>
            <person name="Albracht D."/>
            <person name="Kremitzki M."/>
            <person name="Rock S."/>
            <person name="Kotkiewicz H."/>
            <person name="Kremitzki C."/>
            <person name="Wollam A."/>
            <person name="Trani L."/>
            <person name="Fulton L."/>
            <person name="Fulton R."/>
            <person name="Matthews L."/>
            <person name="Whitehead S."/>
            <person name="Chow W."/>
            <person name="Torrance J."/>
            <person name="Dunn M."/>
            <person name="Harden G."/>
            <person name="Threadgold G."/>
            <person name="Wood J."/>
            <person name="Collins J."/>
            <person name="Heath P."/>
            <person name="Griffiths G."/>
            <person name="Pelan S."/>
            <person name="Grafham D."/>
            <person name="Eichler E.E."/>
            <person name="Weinstock G."/>
            <person name="Mardis E.R."/>
            <person name="Wilson R.K."/>
            <person name="Howe K."/>
            <person name="Flicek P."/>
            <person name="Hubbard T."/>
        </authorList>
    </citation>
    <scope>NUCLEOTIDE SEQUENCE [LARGE SCALE GENOMIC DNA]</scope>
    <source>
        <strain evidence="2">C57BL/6J</strain>
    </source>
</reference>
<gene>
    <name evidence="2 3" type="primary">Plag1</name>
</gene>
<keyword evidence="4" id="KW-1185">Reference proteome</keyword>
<dbReference type="AGR" id="MGI:1891916"/>
<dbReference type="Ensembl" id="ENSMUST00000151543.2">
    <property type="protein sequence ID" value="ENSMUSP00000119937.2"/>
    <property type="gene ID" value="ENSMUSG00000003282.10"/>
</dbReference>
<dbReference type="HOGENOM" id="CLU_3241974_0_0_1"/>
<dbReference type="Ensembl" id="ENSMUST00000137439.8">
    <property type="protein sequence ID" value="ENSMUSP00000117532.2"/>
    <property type="gene ID" value="ENSMUSG00000003282.10"/>
</dbReference>
<evidence type="ECO:0000313" key="4">
    <source>
        <dbReference type="Proteomes" id="UP000000589"/>
    </source>
</evidence>